<gene>
    <name evidence="1" type="ORF">PMAYCL1PPCAC_05245</name>
</gene>
<dbReference type="PANTHER" id="PTHR46671:SF7">
    <property type="entry name" value="CORE-2_I-BRANCHING ENZYME"/>
    <property type="match status" value="1"/>
</dbReference>
<dbReference type="PANTHER" id="PTHR46671">
    <property type="entry name" value="PROTEIN CBG11221"/>
    <property type="match status" value="1"/>
</dbReference>
<protein>
    <submittedName>
        <fullName evidence="1">Uncharacterized protein</fullName>
    </submittedName>
</protein>
<reference evidence="2" key="1">
    <citation type="submission" date="2022-10" db="EMBL/GenBank/DDBJ databases">
        <title>Genome assembly of Pristionchus species.</title>
        <authorList>
            <person name="Yoshida K."/>
            <person name="Sommer R.J."/>
        </authorList>
    </citation>
    <scope>NUCLEOTIDE SEQUENCE [LARGE SCALE GENOMIC DNA]</scope>
    <source>
        <strain evidence="2">RS5460</strain>
    </source>
</reference>
<comment type="caution">
    <text evidence="1">The sequence shown here is derived from an EMBL/GenBank/DDBJ whole genome shotgun (WGS) entry which is preliminary data.</text>
</comment>
<evidence type="ECO:0000313" key="2">
    <source>
        <dbReference type="Proteomes" id="UP001328107"/>
    </source>
</evidence>
<dbReference type="Proteomes" id="UP001328107">
    <property type="component" value="Unassembled WGS sequence"/>
</dbReference>
<dbReference type="AlphaFoldDB" id="A0AAN4ZC79"/>
<keyword evidence="2" id="KW-1185">Reference proteome</keyword>
<dbReference type="EMBL" id="BTRK01000002">
    <property type="protein sequence ID" value="GMR35050.1"/>
    <property type="molecule type" value="Genomic_DNA"/>
</dbReference>
<organism evidence="1 2">
    <name type="scientific">Pristionchus mayeri</name>
    <dbReference type="NCBI Taxonomy" id="1317129"/>
    <lineage>
        <taxon>Eukaryota</taxon>
        <taxon>Metazoa</taxon>
        <taxon>Ecdysozoa</taxon>
        <taxon>Nematoda</taxon>
        <taxon>Chromadorea</taxon>
        <taxon>Rhabditida</taxon>
        <taxon>Rhabditina</taxon>
        <taxon>Diplogasteromorpha</taxon>
        <taxon>Diplogasteroidea</taxon>
        <taxon>Neodiplogasteridae</taxon>
        <taxon>Pristionchus</taxon>
    </lineage>
</organism>
<sequence>MRQMNAMVHEFGEQLYESLQITPQIRFPGGFHHKCRNFSSQHISRTTIWGDKDSQCRSGKLRHFICIYGVEDLPELPASKFVMANKMMPDFDHAVTSCMSELLFNRTRDGSKIERKFYENINTVRYHSERKKPGFSID</sequence>
<proteinExistence type="predicted"/>
<evidence type="ECO:0000313" key="1">
    <source>
        <dbReference type="EMBL" id="GMR35050.1"/>
    </source>
</evidence>
<feature type="non-terminal residue" evidence="1">
    <location>
        <position position="138"/>
    </location>
</feature>
<name>A0AAN4ZC79_9BILA</name>
<accession>A0AAN4ZC79</accession>